<keyword evidence="2" id="KW-0808">Transferase</keyword>
<evidence type="ECO:0000259" key="1">
    <source>
        <dbReference type="Pfam" id="PF08241"/>
    </source>
</evidence>
<keyword evidence="3" id="KW-1185">Reference proteome</keyword>
<dbReference type="Gene3D" id="3.40.50.150">
    <property type="entry name" value="Vaccinia Virus protein VP39"/>
    <property type="match status" value="1"/>
</dbReference>
<dbReference type="InterPro" id="IPR027417">
    <property type="entry name" value="P-loop_NTPase"/>
</dbReference>
<protein>
    <submittedName>
        <fullName evidence="2">Methyltransferase domain-containing protein</fullName>
    </submittedName>
</protein>
<dbReference type="EMBL" id="CP129013">
    <property type="protein sequence ID" value="WLR43399.1"/>
    <property type="molecule type" value="Genomic_DNA"/>
</dbReference>
<dbReference type="Gene3D" id="3.40.50.300">
    <property type="entry name" value="P-loop containing nucleotide triphosphate hydrolases"/>
    <property type="match status" value="1"/>
</dbReference>
<organism evidence="2 3">
    <name type="scientific">Bacillus carboniphilus</name>
    <dbReference type="NCBI Taxonomy" id="86663"/>
    <lineage>
        <taxon>Bacteria</taxon>
        <taxon>Bacillati</taxon>
        <taxon>Bacillota</taxon>
        <taxon>Bacilli</taxon>
        <taxon>Bacillales</taxon>
        <taxon>Bacillaceae</taxon>
        <taxon>Bacillus</taxon>
    </lineage>
</organism>
<dbReference type="SUPFAM" id="SSF52540">
    <property type="entry name" value="P-loop containing nucleoside triphosphate hydrolases"/>
    <property type="match status" value="1"/>
</dbReference>
<dbReference type="GO" id="GO:0032259">
    <property type="term" value="P:methylation"/>
    <property type="evidence" value="ECO:0007669"/>
    <property type="project" value="UniProtKB-KW"/>
</dbReference>
<dbReference type="SUPFAM" id="SSF53335">
    <property type="entry name" value="S-adenosyl-L-methionine-dependent methyltransferases"/>
    <property type="match status" value="1"/>
</dbReference>
<accession>A0ABY9JVG7</accession>
<feature type="domain" description="Methyltransferase type 11" evidence="1">
    <location>
        <begin position="485"/>
        <end position="590"/>
    </location>
</feature>
<evidence type="ECO:0000313" key="2">
    <source>
        <dbReference type="EMBL" id="WLR43399.1"/>
    </source>
</evidence>
<name>A0ABY9JVG7_9BACI</name>
<sequence>MVDLIHFIIKKTKKRLLVSGYTVKELHHETNHMLQFHQPLPEAIKQHKKFESVMRLFKINDTDYYACDVKLDRTYWKEKLTNIFLEQVPILKGKKIYLHIGTPKTGTSSLQEMLFQHREQLGKHGIIYPRFESDFKHQHLVDLMKRSDWLGFVNFFEKISNQINNCKTVVLSSEDFYHHTAEFSDISMLFWQVVDHVAELTVIAYVRNQIDYLESFYRQYIINPKDGSSLFGRDFTLDDFIELEKVKRNLNYEQSFSRWAKVIKRGQLRLRPYSTNVCEDFLNVLKVKTEGIEINIRRSSRLPTHAIEIVRRANAYLNSTSQIKLVEEVRKTQSNYPYEWKEELLKNCSRFLDKRSLVKLTEDVNGVANHFRKSNFMTDNVNNRIVQDYFDGNERLIKKWPKLASVLREPYLTMVEASSGAPNDMSNEAIKEAMVLVEYPKEFIQVVNKSRELFGWYTKHFPRIFEYPWLLTKLSGNINGKKIAEIGSGLSPMPLLFAEGGAMVTTIDNHEVIRKSNQLKNANEWGFFDYSLVNQNIRSLNETMTIHTFAPDFFDYWYSISVVEHVPAKIRRDLLEMISDTLKDNGKLYLTVDLQKNSRDLWNLSEGKVVEENRIHGTFEDIENELTQFGFSILEKRIIHTPNSERVDIGLIEARLK</sequence>
<dbReference type="RefSeq" id="WP_306020107.1">
    <property type="nucleotide sequence ID" value="NZ_CP129013.1"/>
</dbReference>
<keyword evidence="2" id="KW-0489">Methyltransferase</keyword>
<dbReference type="InterPro" id="IPR029063">
    <property type="entry name" value="SAM-dependent_MTases_sf"/>
</dbReference>
<evidence type="ECO:0000313" key="3">
    <source>
        <dbReference type="Proteomes" id="UP001197974"/>
    </source>
</evidence>
<dbReference type="GO" id="GO:0008168">
    <property type="term" value="F:methyltransferase activity"/>
    <property type="evidence" value="ECO:0007669"/>
    <property type="project" value="UniProtKB-KW"/>
</dbReference>
<dbReference type="Proteomes" id="UP001197974">
    <property type="component" value="Chromosome"/>
</dbReference>
<proteinExistence type="predicted"/>
<gene>
    <name evidence="2" type="ORF">LC087_04260</name>
</gene>
<dbReference type="Pfam" id="PF08241">
    <property type="entry name" value="Methyltransf_11"/>
    <property type="match status" value="1"/>
</dbReference>
<dbReference type="InterPro" id="IPR013216">
    <property type="entry name" value="Methyltransf_11"/>
</dbReference>
<reference evidence="2 3" key="1">
    <citation type="submission" date="2023-06" db="EMBL/GenBank/DDBJ databases">
        <title>Five Gram-positive bacteria isolated from mangrove sediments in Shenzhen, Guangdong, China.</title>
        <authorList>
            <person name="Yu S."/>
            <person name="Zheng W."/>
            <person name="Huang Y."/>
        </authorList>
    </citation>
    <scope>NUCLEOTIDE SEQUENCE [LARGE SCALE GENOMIC DNA]</scope>
    <source>
        <strain evidence="2 3">SaN35-3</strain>
    </source>
</reference>